<proteinExistence type="predicted"/>
<name>A0ABN6FUV7_9GAMM</name>
<feature type="domain" description="DUF559" evidence="1">
    <location>
        <begin position="6"/>
        <end position="109"/>
    </location>
</feature>
<keyword evidence="3" id="KW-1185">Reference proteome</keyword>
<dbReference type="InterPro" id="IPR011335">
    <property type="entry name" value="Restrct_endonuc-II-like"/>
</dbReference>
<dbReference type="PANTHER" id="PTHR38590">
    <property type="entry name" value="BLL0828 PROTEIN"/>
    <property type="match status" value="1"/>
</dbReference>
<dbReference type="InterPro" id="IPR007569">
    <property type="entry name" value="DUF559"/>
</dbReference>
<dbReference type="CDD" id="cd01038">
    <property type="entry name" value="Endonuclease_DUF559"/>
    <property type="match status" value="1"/>
</dbReference>
<gene>
    <name evidence="2" type="primary">ycjD</name>
    <name evidence="2" type="ORF">LYSCAS_13700</name>
</gene>
<dbReference type="InterPro" id="IPR047216">
    <property type="entry name" value="Endonuclease_DUF559_bact"/>
</dbReference>
<dbReference type="Proteomes" id="UP000681317">
    <property type="component" value="Chromosome"/>
</dbReference>
<evidence type="ECO:0000259" key="1">
    <source>
        <dbReference type="Pfam" id="PF04480"/>
    </source>
</evidence>
<evidence type="ECO:0000313" key="3">
    <source>
        <dbReference type="Proteomes" id="UP000681317"/>
    </source>
</evidence>
<dbReference type="SUPFAM" id="SSF52980">
    <property type="entry name" value="Restriction endonuclease-like"/>
    <property type="match status" value="1"/>
</dbReference>
<dbReference type="Pfam" id="PF04480">
    <property type="entry name" value="DUF559"/>
    <property type="match status" value="1"/>
</dbReference>
<accession>A0ABN6FUV7</accession>
<dbReference type="PANTHER" id="PTHR38590:SF1">
    <property type="entry name" value="BLL0828 PROTEIN"/>
    <property type="match status" value="1"/>
</dbReference>
<dbReference type="Gene3D" id="3.40.960.10">
    <property type="entry name" value="VSR Endonuclease"/>
    <property type="match status" value="1"/>
</dbReference>
<sequence>MRTIWKRARALRNNSTLAERHVWRYLRRRNLGGYKFRRQFPIAGFIVDFACVEAHIAIELDGGQHAEAVAYDAARTRKIEEKGYRVLRFWDNDAMKQTNAVLEVILKVCDERAR</sequence>
<reference evidence="2 3" key="1">
    <citation type="submission" date="2021-03" db="EMBL/GenBank/DDBJ databases">
        <title>Complete Genome Sequences of Two Lysobacter Strains Isolated from Sea Water (Lysobacter caseinilyticus) and Soil (Lysobacter helvus) in South Korea.</title>
        <authorList>
            <person name="Watanabe Y."/>
            <person name="Arakawa K."/>
        </authorList>
    </citation>
    <scope>NUCLEOTIDE SEQUENCE [LARGE SCALE GENOMIC DNA]</scope>
    <source>
        <strain evidence="2 3">KVB24</strain>
    </source>
</reference>
<protein>
    <recommendedName>
        <fullName evidence="1">DUF559 domain-containing protein</fullName>
    </recommendedName>
</protein>
<dbReference type="EMBL" id="AP024545">
    <property type="protein sequence ID" value="BCT92346.1"/>
    <property type="molecule type" value="Genomic_DNA"/>
</dbReference>
<organism evidence="2 3">
    <name type="scientific">Noviluteimonas caseinilytica</name>
    <dbReference type="NCBI Taxonomy" id="2675101"/>
    <lineage>
        <taxon>Bacteria</taxon>
        <taxon>Pseudomonadati</taxon>
        <taxon>Pseudomonadota</taxon>
        <taxon>Gammaproteobacteria</taxon>
        <taxon>Lysobacterales</taxon>
        <taxon>Lysobacteraceae</taxon>
        <taxon>Noviluteimonas</taxon>
    </lineage>
</organism>
<dbReference type="RefSeq" id="WP_213437052.1">
    <property type="nucleotide sequence ID" value="NZ_AP024545.1"/>
</dbReference>
<evidence type="ECO:0000313" key="2">
    <source>
        <dbReference type="EMBL" id="BCT92346.1"/>
    </source>
</evidence>